<evidence type="ECO:0000313" key="3">
    <source>
        <dbReference type="Proteomes" id="UP001597467"/>
    </source>
</evidence>
<sequence>MKNLKNIFLAFAALFSIVACETDADTVAEIADEAGLLVDVTATSNSSILGSPEAGVPLEDALVTITNAYLDMTVSQTAGTTDQLEKIEIVKSFNGGTEISLAETTSLPYNLVISDLTSLLSGTGVVEADLRIGDVLSFRTKVYKTDGSVYYYNSSMGDYSLVVNCSSDLAGTYAINYSSGLQNHIVTELGPGLYEIDSMMGWPGAGYAVTFTDTCGELSLIDEWQYSNPIYAEGYVDNDGNIVWTTSGVDGVYDGSAWVMYKQ</sequence>
<comment type="caution">
    <text evidence="2">The sequence shown here is derived from an EMBL/GenBank/DDBJ whole genome shotgun (WGS) entry which is preliminary data.</text>
</comment>
<evidence type="ECO:0000256" key="1">
    <source>
        <dbReference type="SAM" id="SignalP"/>
    </source>
</evidence>
<dbReference type="Proteomes" id="UP001597467">
    <property type="component" value="Unassembled WGS sequence"/>
</dbReference>
<dbReference type="RefSeq" id="WP_379905557.1">
    <property type="nucleotide sequence ID" value="NZ_JBHULM010000011.1"/>
</dbReference>
<name>A0ABW5K6L8_9FLAO</name>
<evidence type="ECO:0008006" key="4">
    <source>
        <dbReference type="Google" id="ProtNLM"/>
    </source>
</evidence>
<feature type="signal peptide" evidence="1">
    <location>
        <begin position="1"/>
        <end position="24"/>
    </location>
</feature>
<gene>
    <name evidence="2" type="ORF">ACFSSB_14605</name>
</gene>
<reference evidence="3" key="1">
    <citation type="journal article" date="2019" name="Int. J. Syst. Evol. Microbiol.">
        <title>The Global Catalogue of Microorganisms (GCM) 10K type strain sequencing project: providing services to taxonomists for standard genome sequencing and annotation.</title>
        <authorList>
            <consortium name="The Broad Institute Genomics Platform"/>
            <consortium name="The Broad Institute Genome Sequencing Center for Infectious Disease"/>
            <person name="Wu L."/>
            <person name="Ma J."/>
        </authorList>
    </citation>
    <scope>NUCLEOTIDE SEQUENCE [LARGE SCALE GENOMIC DNA]</scope>
    <source>
        <strain evidence="3">KCTC 42808</strain>
    </source>
</reference>
<protein>
    <recommendedName>
        <fullName evidence="4">DUF5114 domain-containing protein</fullName>
    </recommendedName>
</protein>
<proteinExistence type="predicted"/>
<keyword evidence="1" id="KW-0732">Signal</keyword>
<dbReference type="EMBL" id="JBHULM010000011">
    <property type="protein sequence ID" value="MFD2543560.1"/>
    <property type="molecule type" value="Genomic_DNA"/>
</dbReference>
<evidence type="ECO:0000313" key="2">
    <source>
        <dbReference type="EMBL" id="MFD2543560.1"/>
    </source>
</evidence>
<feature type="chain" id="PRO_5046794246" description="DUF5114 domain-containing protein" evidence="1">
    <location>
        <begin position="25"/>
        <end position="263"/>
    </location>
</feature>
<keyword evidence="3" id="KW-1185">Reference proteome</keyword>
<organism evidence="2 3">
    <name type="scientific">Lacinutrix gracilariae</name>
    <dbReference type="NCBI Taxonomy" id="1747198"/>
    <lineage>
        <taxon>Bacteria</taxon>
        <taxon>Pseudomonadati</taxon>
        <taxon>Bacteroidota</taxon>
        <taxon>Flavobacteriia</taxon>
        <taxon>Flavobacteriales</taxon>
        <taxon>Flavobacteriaceae</taxon>
        <taxon>Lacinutrix</taxon>
    </lineage>
</organism>
<accession>A0ABW5K6L8</accession>
<dbReference type="PROSITE" id="PS51257">
    <property type="entry name" value="PROKAR_LIPOPROTEIN"/>
    <property type="match status" value="1"/>
</dbReference>